<dbReference type="FunFam" id="3.30.950.10:FF:000001">
    <property type="entry name" value="Siroheme synthase"/>
    <property type="match status" value="1"/>
</dbReference>
<dbReference type="Pfam" id="PF02602">
    <property type="entry name" value="HEM4"/>
    <property type="match status" value="1"/>
</dbReference>
<dbReference type="Pfam" id="PF00590">
    <property type="entry name" value="TP_methylase"/>
    <property type="match status" value="1"/>
</dbReference>
<evidence type="ECO:0000259" key="8">
    <source>
        <dbReference type="Pfam" id="PF02602"/>
    </source>
</evidence>
<dbReference type="RefSeq" id="WP_119297841.1">
    <property type="nucleotide sequence ID" value="NZ_BHGK01000001.1"/>
</dbReference>
<comment type="caution">
    <text evidence="9">The sequence shown here is derived from an EMBL/GenBank/DDBJ whole genome shotgun (WGS) entry which is preliminary data.</text>
</comment>
<organism evidence="9 10">
    <name type="scientific">Mediterraneibacter butyricigenes</name>
    <dbReference type="NCBI Taxonomy" id="2316025"/>
    <lineage>
        <taxon>Bacteria</taxon>
        <taxon>Bacillati</taxon>
        <taxon>Bacillota</taxon>
        <taxon>Clostridia</taxon>
        <taxon>Lachnospirales</taxon>
        <taxon>Lachnospiraceae</taxon>
        <taxon>Mediterraneibacter</taxon>
    </lineage>
</organism>
<protein>
    <recommendedName>
        <fullName evidence="1">uroporphyrinogen-III C-methyltransferase</fullName>
        <ecNumber evidence="1">2.1.1.107</ecNumber>
    </recommendedName>
</protein>
<dbReference type="GO" id="GO:0019354">
    <property type="term" value="P:siroheme biosynthetic process"/>
    <property type="evidence" value="ECO:0007669"/>
    <property type="project" value="InterPro"/>
</dbReference>
<comment type="similarity">
    <text evidence="6">Belongs to the precorrin methyltransferase family.</text>
</comment>
<dbReference type="GO" id="GO:0004852">
    <property type="term" value="F:uroporphyrinogen-III synthase activity"/>
    <property type="evidence" value="ECO:0007669"/>
    <property type="project" value="InterPro"/>
</dbReference>
<dbReference type="Gene3D" id="3.40.1010.10">
    <property type="entry name" value="Cobalt-precorrin-4 Transmethylase, Domain 1"/>
    <property type="match status" value="1"/>
</dbReference>
<sequence length="514" mass="56760">MKQGKVWLTGAGPGSSGLLTRRGEEVIEKADLIVYDALVGEEILSMLPEKTEKISVGKRAGRHSASQEAINELLVKEAKQGKWVVRLKGGDPFVFGRGGEEVLCLQEAGIPFEMIPGVTSAIAVPTYAGIPVTHREDTSSVHIITGHPQKDGADRTDYEALVRLNGTLVFLMGISNLEKILRHLQEAGMAESMPAAMIEQGTTARQRKIVATVGSLAERAKEAEIQAPGILVVGKVCARSEKMEWREKQRLFGKRILVTRERKKAKDLMAMLQEEGAEVWNLPTIETIPLEIEKETFETLEGKDASCRGREKWFVFTSPVGVECFQRLCRNYKKDMRDFQSDQSRLKIAAIGSGTQVRLMEMGWVADLVPEEYNGKELGRALGKESAEDAKIFLIRAKQGSEDLTEALYKAKRNWAEFPVYETALKKRESDMERICQLLEQDKVDLYTFISSSTVRGMAEMVGVSCLKGKEAVCIGAATAATAREYGMKVLVAENATIESLVKAVLEWAKSGGN</sequence>
<evidence type="ECO:0000256" key="6">
    <source>
        <dbReference type="RuleBase" id="RU003960"/>
    </source>
</evidence>
<dbReference type="GO" id="GO:0032259">
    <property type="term" value="P:methylation"/>
    <property type="evidence" value="ECO:0007669"/>
    <property type="project" value="UniProtKB-KW"/>
</dbReference>
<dbReference type="PROSITE" id="PS00840">
    <property type="entry name" value="SUMT_2"/>
    <property type="match status" value="1"/>
</dbReference>
<dbReference type="InterPro" id="IPR000878">
    <property type="entry name" value="4pyrrol_Mease"/>
</dbReference>
<evidence type="ECO:0000259" key="7">
    <source>
        <dbReference type="Pfam" id="PF00590"/>
    </source>
</evidence>
<evidence type="ECO:0000313" key="9">
    <source>
        <dbReference type="EMBL" id="GCA66781.1"/>
    </source>
</evidence>
<dbReference type="EC" id="2.1.1.107" evidence="1"/>
<dbReference type="InterPro" id="IPR006366">
    <property type="entry name" value="CobA/CysG_C"/>
</dbReference>
<dbReference type="CDD" id="cd11642">
    <property type="entry name" value="SUMT"/>
    <property type="match status" value="1"/>
</dbReference>
<proteinExistence type="inferred from homology"/>
<dbReference type="InterPro" id="IPR035996">
    <property type="entry name" value="4pyrrol_Methylase_sf"/>
</dbReference>
<dbReference type="SUPFAM" id="SSF69618">
    <property type="entry name" value="HemD-like"/>
    <property type="match status" value="1"/>
</dbReference>
<evidence type="ECO:0000256" key="1">
    <source>
        <dbReference type="ARBA" id="ARBA00012162"/>
    </source>
</evidence>
<dbReference type="Gene3D" id="3.30.950.10">
    <property type="entry name" value="Methyltransferase, Cobalt-precorrin-4 Transmethylase, Domain 2"/>
    <property type="match status" value="1"/>
</dbReference>
<dbReference type="CDD" id="cd06578">
    <property type="entry name" value="HemD"/>
    <property type="match status" value="1"/>
</dbReference>
<evidence type="ECO:0000256" key="5">
    <source>
        <dbReference type="ARBA" id="ARBA00023244"/>
    </source>
</evidence>
<dbReference type="InterPro" id="IPR036108">
    <property type="entry name" value="4pyrrol_syn_uPrphyn_synt_sf"/>
</dbReference>
<keyword evidence="5" id="KW-0627">Porphyrin biosynthesis</keyword>
<dbReference type="GO" id="GO:0004851">
    <property type="term" value="F:uroporphyrin-III C-methyltransferase activity"/>
    <property type="evidence" value="ECO:0007669"/>
    <property type="project" value="UniProtKB-EC"/>
</dbReference>
<dbReference type="FunFam" id="3.40.1010.10:FF:000001">
    <property type="entry name" value="Siroheme synthase"/>
    <property type="match status" value="1"/>
</dbReference>
<dbReference type="EMBL" id="BHGK01000001">
    <property type="protein sequence ID" value="GCA66781.1"/>
    <property type="molecule type" value="Genomic_DNA"/>
</dbReference>
<name>A0A391NZT1_9FIRM</name>
<dbReference type="InterPro" id="IPR014777">
    <property type="entry name" value="4pyrrole_Mease_sub1"/>
</dbReference>
<keyword evidence="4" id="KW-0949">S-adenosyl-L-methionine</keyword>
<reference evidence="10" key="1">
    <citation type="submission" date="2018-09" db="EMBL/GenBank/DDBJ databases">
        <title>Draft Genome Sequence of Mediterraneibacter sp. KCTC 15684.</title>
        <authorList>
            <person name="Kim J.S."/>
            <person name="Han K.I."/>
            <person name="Suh M.K."/>
            <person name="Lee K.C."/>
            <person name="Eom M.K."/>
            <person name="Lee J.H."/>
            <person name="Park S.H."/>
            <person name="Kang S.W."/>
            <person name="Park J.E."/>
            <person name="Oh B.S."/>
            <person name="Yu S.Y."/>
            <person name="Choi S.H."/>
            <person name="Lee D.H."/>
            <person name="Yoon H."/>
            <person name="Kim B."/>
            <person name="Yang S.J."/>
            <person name="Lee J.S."/>
        </authorList>
    </citation>
    <scope>NUCLEOTIDE SEQUENCE [LARGE SCALE GENOMIC DNA]</scope>
    <source>
        <strain evidence="10">KCTC 15684</strain>
    </source>
</reference>
<dbReference type="Proteomes" id="UP000265643">
    <property type="component" value="Unassembled WGS sequence"/>
</dbReference>
<gene>
    <name evidence="9" type="ORF">KGMB01110_12170</name>
</gene>
<dbReference type="InterPro" id="IPR003043">
    <property type="entry name" value="Uropor_MeTrfase_CS"/>
</dbReference>
<dbReference type="PANTHER" id="PTHR45790">
    <property type="entry name" value="SIROHEME SYNTHASE-RELATED"/>
    <property type="match status" value="1"/>
</dbReference>
<keyword evidence="10" id="KW-1185">Reference proteome</keyword>
<evidence type="ECO:0000313" key="10">
    <source>
        <dbReference type="Proteomes" id="UP000265643"/>
    </source>
</evidence>
<dbReference type="InterPro" id="IPR050161">
    <property type="entry name" value="Siro_Cobalamin_biosynth"/>
</dbReference>
<dbReference type="AlphaFoldDB" id="A0A391NZT1"/>
<keyword evidence="2 6" id="KW-0489">Methyltransferase</keyword>
<keyword evidence="3 6" id="KW-0808">Transferase</keyword>
<evidence type="ECO:0000256" key="3">
    <source>
        <dbReference type="ARBA" id="ARBA00022679"/>
    </source>
</evidence>
<evidence type="ECO:0000256" key="2">
    <source>
        <dbReference type="ARBA" id="ARBA00022603"/>
    </source>
</evidence>
<feature type="domain" description="Tetrapyrrole biosynthesis uroporphyrinogen III synthase" evidence="8">
    <location>
        <begin position="268"/>
        <end position="502"/>
    </location>
</feature>
<dbReference type="Gene3D" id="3.40.50.10090">
    <property type="match status" value="2"/>
</dbReference>
<dbReference type="SUPFAM" id="SSF53790">
    <property type="entry name" value="Tetrapyrrole methylase"/>
    <property type="match status" value="1"/>
</dbReference>
<accession>A0A391NZT1</accession>
<feature type="domain" description="Tetrapyrrole methylase" evidence="7">
    <location>
        <begin position="5"/>
        <end position="216"/>
    </location>
</feature>
<dbReference type="InterPro" id="IPR014776">
    <property type="entry name" value="4pyrrole_Mease_sub2"/>
</dbReference>
<dbReference type="NCBIfam" id="NF004790">
    <property type="entry name" value="PRK06136.1"/>
    <property type="match status" value="1"/>
</dbReference>
<dbReference type="InterPro" id="IPR003754">
    <property type="entry name" value="4pyrrol_synth_uPrphyn_synth"/>
</dbReference>
<evidence type="ECO:0000256" key="4">
    <source>
        <dbReference type="ARBA" id="ARBA00022691"/>
    </source>
</evidence>
<dbReference type="NCBIfam" id="TIGR01469">
    <property type="entry name" value="cobA_cysG_Cterm"/>
    <property type="match status" value="1"/>
</dbReference>
<dbReference type="PANTHER" id="PTHR45790:SF3">
    <property type="entry name" value="S-ADENOSYL-L-METHIONINE-DEPENDENT UROPORPHYRINOGEN III METHYLTRANSFERASE, CHLOROPLASTIC"/>
    <property type="match status" value="1"/>
</dbReference>